<dbReference type="EMBL" id="BPRA01000014">
    <property type="protein sequence ID" value="GJE56680.1"/>
    <property type="molecule type" value="Genomic_DNA"/>
</dbReference>
<proteinExistence type="predicted"/>
<feature type="chain" id="PRO_5046029828" description="Transporter" evidence="1">
    <location>
        <begin position="27"/>
        <end position="291"/>
    </location>
</feature>
<evidence type="ECO:0000313" key="2">
    <source>
        <dbReference type="EMBL" id="GJE56680.1"/>
    </source>
</evidence>
<organism evidence="2 3">
    <name type="scientific">Methylobacterium thuringiense</name>
    <dbReference type="NCBI Taxonomy" id="1003091"/>
    <lineage>
        <taxon>Bacteria</taxon>
        <taxon>Pseudomonadati</taxon>
        <taxon>Pseudomonadota</taxon>
        <taxon>Alphaproteobacteria</taxon>
        <taxon>Hyphomicrobiales</taxon>
        <taxon>Methylobacteriaceae</taxon>
        <taxon>Methylobacterium</taxon>
    </lineage>
</organism>
<keyword evidence="3" id="KW-1185">Reference proteome</keyword>
<name>A0ABQ4TMR7_9HYPH</name>
<gene>
    <name evidence="2" type="ORF">EKPJFOCH_3188</name>
</gene>
<dbReference type="RefSeq" id="WP_147818556.1">
    <property type="nucleotide sequence ID" value="NZ_BPRA01000014.1"/>
</dbReference>
<keyword evidence="1" id="KW-0732">Signal</keyword>
<reference evidence="2" key="2">
    <citation type="submission" date="2021-08" db="EMBL/GenBank/DDBJ databases">
        <authorList>
            <person name="Tani A."/>
            <person name="Ola A."/>
            <person name="Ogura Y."/>
            <person name="Katsura K."/>
            <person name="Hayashi T."/>
        </authorList>
    </citation>
    <scope>NUCLEOTIDE SEQUENCE</scope>
    <source>
        <strain evidence="2">DSM 23674</strain>
    </source>
</reference>
<evidence type="ECO:0000256" key="1">
    <source>
        <dbReference type="SAM" id="SignalP"/>
    </source>
</evidence>
<evidence type="ECO:0008006" key="4">
    <source>
        <dbReference type="Google" id="ProtNLM"/>
    </source>
</evidence>
<reference evidence="2" key="1">
    <citation type="journal article" date="2021" name="Front. Microbiol.">
        <title>Comprehensive Comparative Genomics and Phenotyping of Methylobacterium Species.</title>
        <authorList>
            <person name="Alessa O."/>
            <person name="Ogura Y."/>
            <person name="Fujitani Y."/>
            <person name="Takami H."/>
            <person name="Hayashi T."/>
            <person name="Sahin N."/>
            <person name="Tani A."/>
        </authorList>
    </citation>
    <scope>NUCLEOTIDE SEQUENCE</scope>
    <source>
        <strain evidence="2">DSM 23674</strain>
    </source>
</reference>
<protein>
    <recommendedName>
        <fullName evidence="4">Transporter</fullName>
    </recommendedName>
</protein>
<evidence type="ECO:0000313" key="3">
    <source>
        <dbReference type="Proteomes" id="UP001055101"/>
    </source>
</evidence>
<sequence>MKARFRRTLAALGALALSFAGTTAHAASAAQPGQTIGLPTGAQLPIGLILLDTSSFGIRSTSPVQSESNINLPGVVWVPGVHIFGGRLHLIYIQPVVAARSAAAGGRYQSGIGVPLVAAQLAWKLSNGFNVSYLLGGYLPIDTQFLINQGSIQQRFAATYNADGYNITGNLLYGTYIDPTNKQGAFYPDFLNLDITATKKFGKWEIGPVAFGSTDLPTNRLNYRHQGQVAVGGLVGYNFGDFFIQGYVTRDVIERNYGGYDTRGWLRSVFFLYKQAEPGAPMGGLLARNQP</sequence>
<accession>A0ABQ4TMR7</accession>
<comment type="caution">
    <text evidence="2">The sequence shown here is derived from an EMBL/GenBank/DDBJ whole genome shotgun (WGS) entry which is preliminary data.</text>
</comment>
<dbReference type="Proteomes" id="UP001055101">
    <property type="component" value="Unassembled WGS sequence"/>
</dbReference>
<feature type="signal peptide" evidence="1">
    <location>
        <begin position="1"/>
        <end position="26"/>
    </location>
</feature>